<accession>A0AAV3GN60</accession>
<proteinExistence type="predicted"/>
<sequence length="41" mass="4859">MKSKLDNNCLEKEKLDLLSFSFSIKNINEDIKINNLYAFTY</sequence>
<dbReference type="Proteomes" id="UP000004117">
    <property type="component" value="Unassembled WGS sequence"/>
</dbReference>
<protein>
    <submittedName>
        <fullName evidence="1">Uncharacterized protein</fullName>
    </submittedName>
</protein>
<gene>
    <name evidence="1" type="ORF">HMPREF1336_00873</name>
</gene>
<evidence type="ECO:0000313" key="2">
    <source>
        <dbReference type="Proteomes" id="UP000004117"/>
    </source>
</evidence>
<dbReference type="EMBL" id="ALZR01000031">
    <property type="protein sequence ID" value="EJV18748.1"/>
    <property type="molecule type" value="Genomic_DNA"/>
</dbReference>
<name>A0AAV3GN60_ENTFL</name>
<dbReference type="AlphaFoldDB" id="A0AAV3GN60"/>
<comment type="caution">
    <text evidence="1">The sequence shown here is derived from an EMBL/GenBank/DDBJ whole genome shotgun (WGS) entry which is preliminary data.</text>
</comment>
<evidence type="ECO:0000313" key="1">
    <source>
        <dbReference type="EMBL" id="EJV18748.1"/>
    </source>
</evidence>
<organism evidence="1 2">
    <name type="scientific">Enterococcus faecalis ERV63</name>
    <dbReference type="NCBI Taxonomy" id="1134793"/>
    <lineage>
        <taxon>Bacteria</taxon>
        <taxon>Bacillati</taxon>
        <taxon>Bacillota</taxon>
        <taxon>Bacilli</taxon>
        <taxon>Lactobacillales</taxon>
        <taxon>Enterococcaceae</taxon>
        <taxon>Enterococcus</taxon>
    </lineage>
</organism>
<reference evidence="1 2" key="1">
    <citation type="submission" date="2012-04" db="EMBL/GenBank/DDBJ databases">
        <authorList>
            <person name="Weinstock G."/>
            <person name="Sodergren E."/>
            <person name="Lobos E.A."/>
            <person name="Fulton L."/>
            <person name="Fulton R."/>
            <person name="Courtney L."/>
            <person name="Fronick C."/>
            <person name="O'Laughlin M."/>
            <person name="Godfrey J."/>
            <person name="Wilson R.M."/>
            <person name="Miner T."/>
            <person name="Farmer C."/>
            <person name="Delehaunty K."/>
            <person name="Cordes M."/>
            <person name="Minx P."/>
            <person name="Tomlinson C."/>
            <person name="Chen J."/>
            <person name="Wollam A."/>
            <person name="Pepin K.H."/>
            <person name="Bhonagiri V."/>
            <person name="Zhang X."/>
            <person name="Suruliraj S."/>
            <person name="Warren W."/>
            <person name="Mitreva M."/>
            <person name="Mardis E.R."/>
            <person name="Wilson R.K."/>
        </authorList>
    </citation>
    <scope>NUCLEOTIDE SEQUENCE [LARGE SCALE GENOMIC DNA]</scope>
    <source>
        <strain evidence="1 2">ERV63</strain>
    </source>
</reference>